<organism evidence="2 3">
    <name type="scientific">Georgenia faecalis</name>
    <dbReference type="NCBI Taxonomy" id="2483799"/>
    <lineage>
        <taxon>Bacteria</taxon>
        <taxon>Bacillati</taxon>
        <taxon>Actinomycetota</taxon>
        <taxon>Actinomycetes</taxon>
        <taxon>Micrococcales</taxon>
        <taxon>Bogoriellaceae</taxon>
        <taxon>Georgenia</taxon>
    </lineage>
</organism>
<dbReference type="RefSeq" id="WP_122823295.1">
    <property type="nucleotide sequence ID" value="NZ_CP033325.1"/>
</dbReference>
<sequence length="73" mass="7629">MASGWESWSPGTRVVVRYRLAAGGFSDALGDLLEVGADGVVVATKRGTVRVAATDIVAGKPVPPAPARRPRER</sequence>
<evidence type="ECO:0000313" key="3">
    <source>
        <dbReference type="Proteomes" id="UP001595955"/>
    </source>
</evidence>
<reference evidence="3" key="1">
    <citation type="journal article" date="2019" name="Int. J. Syst. Evol. Microbiol.">
        <title>The Global Catalogue of Microorganisms (GCM) 10K type strain sequencing project: providing services to taxonomists for standard genome sequencing and annotation.</title>
        <authorList>
            <consortium name="The Broad Institute Genomics Platform"/>
            <consortium name="The Broad Institute Genome Sequencing Center for Infectious Disease"/>
            <person name="Wu L."/>
            <person name="Ma J."/>
        </authorList>
    </citation>
    <scope>NUCLEOTIDE SEQUENCE [LARGE SCALE GENOMIC DNA]</scope>
    <source>
        <strain evidence="3">JCM 3369</strain>
    </source>
</reference>
<protein>
    <submittedName>
        <fullName evidence="2">Ferrous iron transport protein A</fullName>
    </submittedName>
</protein>
<evidence type="ECO:0000313" key="2">
    <source>
        <dbReference type="EMBL" id="MFC4554104.1"/>
    </source>
</evidence>
<accession>A0ABV9D7V3</accession>
<gene>
    <name evidence="2" type="ORF">ACFO3F_02490</name>
</gene>
<evidence type="ECO:0000259" key="1">
    <source>
        <dbReference type="Pfam" id="PF24551"/>
    </source>
</evidence>
<dbReference type="InterPro" id="IPR056934">
    <property type="entry name" value="SH3_Rv0428c"/>
</dbReference>
<keyword evidence="3" id="KW-1185">Reference proteome</keyword>
<dbReference type="EMBL" id="JBHSGF010000001">
    <property type="protein sequence ID" value="MFC4554104.1"/>
    <property type="molecule type" value="Genomic_DNA"/>
</dbReference>
<dbReference type="Pfam" id="PF24551">
    <property type="entry name" value="SH3_Rv0428c"/>
    <property type="match status" value="1"/>
</dbReference>
<name>A0ABV9D7V3_9MICO</name>
<feature type="domain" description="Histone acetyltransferase Rv0428c-like SH3" evidence="1">
    <location>
        <begin position="9"/>
        <end position="60"/>
    </location>
</feature>
<proteinExistence type="predicted"/>
<dbReference type="Proteomes" id="UP001595955">
    <property type="component" value="Unassembled WGS sequence"/>
</dbReference>
<comment type="caution">
    <text evidence="2">The sequence shown here is derived from an EMBL/GenBank/DDBJ whole genome shotgun (WGS) entry which is preliminary data.</text>
</comment>